<gene>
    <name evidence="12" type="ORF">LUZ61_002586</name>
</gene>
<dbReference type="CDD" id="cd02440">
    <property type="entry name" value="AdoMet_MTases"/>
    <property type="match status" value="1"/>
</dbReference>
<comment type="similarity">
    <text evidence="10">Belongs to the TRM5 / TYW2 family.</text>
</comment>
<dbReference type="PANTHER" id="PTHR23245">
    <property type="entry name" value="TRNA METHYLTRANSFERASE"/>
    <property type="match status" value="1"/>
</dbReference>
<feature type="binding site" evidence="10">
    <location>
        <position position="473"/>
    </location>
    <ligand>
        <name>S-adenosyl-L-methionine</name>
        <dbReference type="ChEBI" id="CHEBI:59789"/>
    </ligand>
</feature>
<comment type="caution">
    <text evidence="12">The sequence shown here is derived from an EMBL/GenBank/DDBJ whole genome shotgun (WGS) entry which is preliminary data.</text>
</comment>
<dbReference type="InterPro" id="IPR056744">
    <property type="entry name" value="TRM5/TYW2-like_N"/>
</dbReference>
<dbReference type="InterPro" id="IPR030382">
    <property type="entry name" value="MeTrfase_TRM5/TYW2"/>
</dbReference>
<dbReference type="InterPro" id="IPR029063">
    <property type="entry name" value="SAM-dependent_MTases_sf"/>
</dbReference>
<protein>
    <recommendedName>
        <fullName evidence="10">tRNA (guanine(37)-N1)-methyltransferase</fullName>
        <ecNumber evidence="10">2.1.1.228</ecNumber>
    </recommendedName>
    <alternativeName>
        <fullName evidence="10">M1G-methyltransferase</fullName>
    </alternativeName>
    <alternativeName>
        <fullName evidence="10">tRNA [GM37] methyltransferase</fullName>
    </alternativeName>
    <alternativeName>
        <fullName evidence="10">tRNA methyltransferase 5 homolog</fullName>
    </alternativeName>
</protein>
<evidence type="ECO:0000256" key="3">
    <source>
        <dbReference type="ARBA" id="ARBA00022603"/>
    </source>
</evidence>
<dbReference type="InterPro" id="IPR025792">
    <property type="entry name" value="tRNA_Gua_MeTrfase_euk"/>
</dbReference>
<evidence type="ECO:0000256" key="4">
    <source>
        <dbReference type="ARBA" id="ARBA00022679"/>
    </source>
</evidence>
<dbReference type="Proteomes" id="UP001210211">
    <property type="component" value="Unassembled WGS sequence"/>
</dbReference>
<dbReference type="FunFam" id="3.30.300.110:FF:000001">
    <property type="entry name" value="tRNA (guanine(37)-N1)-methyltransferase"/>
    <property type="match status" value="1"/>
</dbReference>
<dbReference type="Pfam" id="PF25133">
    <property type="entry name" value="TYW2_N_2"/>
    <property type="match status" value="1"/>
</dbReference>
<dbReference type="GO" id="GO:0052906">
    <property type="term" value="F:tRNA (guanine(37)-N1)-methyltransferase activity"/>
    <property type="evidence" value="ECO:0007669"/>
    <property type="project" value="UniProtKB-UniRule"/>
</dbReference>
<dbReference type="SUPFAM" id="SSF53335">
    <property type="entry name" value="S-adenosyl-L-methionine-dependent methyltransferases"/>
    <property type="match status" value="1"/>
</dbReference>
<feature type="binding site" evidence="10">
    <location>
        <begin position="450"/>
        <end position="451"/>
    </location>
    <ligand>
        <name>S-adenosyl-L-methionine</name>
        <dbReference type="ChEBI" id="CHEBI:59789"/>
    </ligand>
</feature>
<dbReference type="HAMAP" id="MF_03152">
    <property type="entry name" value="TRM5"/>
    <property type="match status" value="1"/>
</dbReference>
<evidence type="ECO:0000256" key="5">
    <source>
        <dbReference type="ARBA" id="ARBA00022691"/>
    </source>
</evidence>
<dbReference type="GO" id="GO:0005759">
    <property type="term" value="C:mitochondrial matrix"/>
    <property type="evidence" value="ECO:0007669"/>
    <property type="project" value="UniProtKB-SubCell"/>
</dbReference>
<keyword evidence="6 10" id="KW-0819">tRNA processing</keyword>
<feature type="domain" description="SAM-dependent methyltransferase TRM5/TYW2-type" evidence="11">
    <location>
        <begin position="294"/>
        <end position="557"/>
    </location>
</feature>
<keyword evidence="3 10" id="KW-0489">Methyltransferase</keyword>
<reference evidence="12 13" key="1">
    <citation type="journal article" date="2022" name="Cell">
        <title>Repeat-based holocentromeres influence genome architecture and karyotype evolution.</title>
        <authorList>
            <person name="Hofstatter P.G."/>
            <person name="Thangavel G."/>
            <person name="Lux T."/>
            <person name="Neumann P."/>
            <person name="Vondrak T."/>
            <person name="Novak P."/>
            <person name="Zhang M."/>
            <person name="Costa L."/>
            <person name="Castellani M."/>
            <person name="Scott A."/>
            <person name="Toegelov H."/>
            <person name="Fuchs J."/>
            <person name="Mata-Sucre Y."/>
            <person name="Dias Y."/>
            <person name="Vanzela A.L.L."/>
            <person name="Huettel B."/>
            <person name="Almeida C.C.S."/>
            <person name="Simkova H."/>
            <person name="Souza G."/>
            <person name="Pedrosa-Harand A."/>
            <person name="Macas J."/>
            <person name="Mayer K.F.X."/>
            <person name="Houben A."/>
            <person name="Marques A."/>
        </authorList>
    </citation>
    <scope>NUCLEOTIDE SEQUENCE [LARGE SCALE GENOMIC DNA]</scope>
    <source>
        <strain evidence="12">RhyTen1mFocal</strain>
    </source>
</reference>
<dbReference type="Gene3D" id="3.40.50.150">
    <property type="entry name" value="Vaccinia Virus protein VP39"/>
    <property type="match status" value="1"/>
</dbReference>
<evidence type="ECO:0000313" key="12">
    <source>
        <dbReference type="EMBL" id="KAJ3698881.1"/>
    </source>
</evidence>
<dbReference type="GO" id="GO:0070901">
    <property type="term" value="P:mitochondrial tRNA methylation"/>
    <property type="evidence" value="ECO:0007669"/>
    <property type="project" value="UniProtKB-ARBA"/>
</dbReference>
<comment type="function">
    <text evidence="10">Specifically methylates the N1 position of guanosine-37 in various cytoplasmic and mitochondrial tRNAs. Methylation is not dependent on the nature of the nucleoside 5' of the target nucleoside. This is the first step in the biosynthesis of wybutosine (yW), a modified base adjacent to the anticodon of tRNAs and required for accurate decoding.</text>
</comment>
<keyword evidence="7 10" id="KW-0496">Mitochondrion</keyword>
<evidence type="ECO:0000256" key="6">
    <source>
        <dbReference type="ARBA" id="ARBA00022694"/>
    </source>
</evidence>
<keyword evidence="8 10" id="KW-0539">Nucleus</keyword>
<feature type="binding site" evidence="10">
    <location>
        <position position="384"/>
    </location>
    <ligand>
        <name>S-adenosyl-L-methionine</name>
        <dbReference type="ChEBI" id="CHEBI:59789"/>
    </ligand>
</feature>
<evidence type="ECO:0000256" key="10">
    <source>
        <dbReference type="HAMAP-Rule" id="MF_03152"/>
    </source>
</evidence>
<keyword evidence="4 10" id="KW-0808">Transferase</keyword>
<evidence type="ECO:0000256" key="2">
    <source>
        <dbReference type="ARBA" id="ARBA00022490"/>
    </source>
</evidence>
<accession>A0AAD5ZJ71</accession>
<dbReference type="FunFam" id="3.40.50.150:FF:000225">
    <property type="entry name" value="tRNA (guanine(37)-N1)-methyltransferase"/>
    <property type="match status" value="1"/>
</dbReference>
<name>A0AAD5ZJ71_9POAL</name>
<dbReference type="EC" id="2.1.1.228" evidence="10"/>
<sequence length="569" mass="65062">MTSTFTLQTRFAFSHHRLLFKPFPFSSTKTLTVLACSSSLHHGPSLRHGHGTVSEPVPNLSEQSSIDRDAFTRVFDLAALRVPAAECSELERRLRGHLLNWPRIRNVARVVGDDMDPSISKLLSRNPESYSSDEEPQLSPVLYREKLIKQFNHRGFINFRNLAKISRPKKKKKRFNERNDDSKERSKMSCVYKIELVTEEDNAEDWSSLIGEEFKGGSWRGPTRLLLLDERYAKTETHMLPGAVKALLYCENEKGINSLYELVHCRLTIFYSYWQMTELLEALLPGDIIVPSGFETVGHIAHLNLREEHLPYKKLIAQVVLDKNKPKIQTVVNKTDAIENDYRTMQLEVLAGNHSLVTTVIENGIRFQLDLATVYWNSRLATERQRLIDSFINSDVVCDVFAGVGPIAISAARKVRHVYANDLNPNAVEYLERNIVLNKLDRKIEVLNMDGRRFVSAIFSSQQILPITQVVMNLPNDAAEFLDVFRGIFRSRSNDDDSCILPKIHVYGFSKAQNPEFDFHERINLALCETVREVEMHRVRLVAPGKWMLCASFNLPRVVAFGKPLIKVV</sequence>
<keyword evidence="2 10" id="KW-0963">Cytoplasm</keyword>
<dbReference type="EMBL" id="JAMRDG010000001">
    <property type="protein sequence ID" value="KAJ3698881.1"/>
    <property type="molecule type" value="Genomic_DNA"/>
</dbReference>
<dbReference type="PROSITE" id="PS51684">
    <property type="entry name" value="SAM_MT_TRM5_TYW2"/>
    <property type="match status" value="1"/>
</dbReference>
<dbReference type="GO" id="GO:0005634">
    <property type="term" value="C:nucleus"/>
    <property type="evidence" value="ECO:0007669"/>
    <property type="project" value="UniProtKB-SubCell"/>
</dbReference>
<evidence type="ECO:0000259" key="11">
    <source>
        <dbReference type="PROSITE" id="PS51684"/>
    </source>
</evidence>
<comment type="subcellular location">
    <subcellularLocation>
        <location evidence="10">Mitochondrion matrix</location>
    </subcellularLocation>
    <subcellularLocation>
        <location evidence="10">Nucleus</location>
    </subcellularLocation>
    <subcellularLocation>
        <location evidence="10">Cytoplasm</location>
    </subcellularLocation>
    <text evidence="10">Predominantly in the mitochondria and in the nucleus.</text>
</comment>
<evidence type="ECO:0000256" key="8">
    <source>
        <dbReference type="ARBA" id="ARBA00023242"/>
    </source>
</evidence>
<dbReference type="AlphaFoldDB" id="A0AAD5ZJ71"/>
<dbReference type="Pfam" id="PF02475">
    <property type="entry name" value="TRM5-TYW2_MTfase"/>
    <property type="match status" value="1"/>
</dbReference>
<evidence type="ECO:0000256" key="1">
    <source>
        <dbReference type="ARBA" id="ARBA00009775"/>
    </source>
</evidence>
<dbReference type="PANTHER" id="PTHR23245:SF43">
    <property type="entry name" value="TRNA (GUANINE(37)-N1)-METHYLTRANSFERASE 2"/>
    <property type="match status" value="1"/>
</dbReference>
<organism evidence="12 13">
    <name type="scientific">Rhynchospora tenuis</name>
    <dbReference type="NCBI Taxonomy" id="198213"/>
    <lineage>
        <taxon>Eukaryota</taxon>
        <taxon>Viridiplantae</taxon>
        <taxon>Streptophyta</taxon>
        <taxon>Embryophyta</taxon>
        <taxon>Tracheophyta</taxon>
        <taxon>Spermatophyta</taxon>
        <taxon>Magnoliopsida</taxon>
        <taxon>Liliopsida</taxon>
        <taxon>Poales</taxon>
        <taxon>Cyperaceae</taxon>
        <taxon>Cyperoideae</taxon>
        <taxon>Rhynchosporeae</taxon>
        <taxon>Rhynchospora</taxon>
    </lineage>
</organism>
<comment type="catalytic activity">
    <reaction evidence="9 10">
        <text>guanosine(37) in tRNA + S-adenosyl-L-methionine = N(1)-methylguanosine(37) in tRNA + S-adenosyl-L-homocysteine + H(+)</text>
        <dbReference type="Rhea" id="RHEA:36899"/>
        <dbReference type="Rhea" id="RHEA-COMP:10145"/>
        <dbReference type="Rhea" id="RHEA-COMP:10147"/>
        <dbReference type="ChEBI" id="CHEBI:15378"/>
        <dbReference type="ChEBI" id="CHEBI:57856"/>
        <dbReference type="ChEBI" id="CHEBI:59789"/>
        <dbReference type="ChEBI" id="CHEBI:73542"/>
        <dbReference type="ChEBI" id="CHEBI:74269"/>
        <dbReference type="EC" id="2.1.1.228"/>
    </reaction>
</comment>
<dbReference type="Gene3D" id="3.30.300.110">
    <property type="entry name" value="Met-10+ protein-like domains"/>
    <property type="match status" value="1"/>
</dbReference>
<comment type="subunit">
    <text evidence="10">Monomer.</text>
</comment>
<evidence type="ECO:0000256" key="9">
    <source>
        <dbReference type="ARBA" id="ARBA00047783"/>
    </source>
</evidence>
<evidence type="ECO:0000256" key="7">
    <source>
        <dbReference type="ARBA" id="ARBA00023128"/>
    </source>
</evidence>
<dbReference type="GO" id="GO:0002939">
    <property type="term" value="P:tRNA N1-guanine methylation"/>
    <property type="evidence" value="ECO:0007669"/>
    <property type="project" value="TreeGrafter"/>
</dbReference>
<keyword evidence="5 10" id="KW-0949">S-adenosyl-L-methionine</keyword>
<evidence type="ECO:0000313" key="13">
    <source>
        <dbReference type="Proteomes" id="UP001210211"/>
    </source>
</evidence>
<comment type="similarity">
    <text evidence="1">Belongs to the class I-like SAM-binding methyltransferase superfamily. TRM5/TYW2 family.</text>
</comment>
<dbReference type="InterPro" id="IPR056743">
    <property type="entry name" value="TRM5-TYW2-like_MTfase"/>
</dbReference>
<feature type="binding site" evidence="10">
    <location>
        <begin position="422"/>
        <end position="423"/>
    </location>
    <ligand>
        <name>S-adenosyl-L-methionine</name>
        <dbReference type="ChEBI" id="CHEBI:59789"/>
    </ligand>
</feature>
<proteinExistence type="inferred from homology"/>
<keyword evidence="13" id="KW-1185">Reference proteome</keyword>